<accession>A0A0K6IHW6</accession>
<dbReference type="STRING" id="1137284.GCA_001418205_00520"/>
<evidence type="ECO:0000256" key="4">
    <source>
        <dbReference type="ARBA" id="ARBA00023004"/>
    </source>
</evidence>
<dbReference type="AlphaFoldDB" id="A0A0K6IHW6"/>
<gene>
    <name evidence="8" type="ORF">Ga0061065_10215</name>
</gene>
<dbReference type="EC" id="1.13.11.93" evidence="6"/>
<dbReference type="GO" id="GO:0051213">
    <property type="term" value="F:dioxygenase activity"/>
    <property type="evidence" value="ECO:0007669"/>
    <property type="project" value="UniProtKB-KW"/>
</dbReference>
<dbReference type="Gene3D" id="3.10.180.50">
    <property type="match status" value="1"/>
</dbReference>
<keyword evidence="3" id="KW-0560">Oxidoreductase</keyword>
<evidence type="ECO:0000256" key="3">
    <source>
        <dbReference type="ARBA" id="ARBA00023002"/>
    </source>
</evidence>
<evidence type="ECO:0000256" key="2">
    <source>
        <dbReference type="ARBA" id="ARBA00022964"/>
    </source>
</evidence>
<proteinExistence type="inferred from homology"/>
<evidence type="ECO:0000256" key="7">
    <source>
        <dbReference type="ARBA" id="ARBA00035045"/>
    </source>
</evidence>
<keyword evidence="9" id="KW-1185">Reference proteome</keyword>
<dbReference type="PANTHER" id="PTHR31136:SF5">
    <property type="entry name" value="2-OXOADIPATE DIOXYGENASE_DECARBOXYLASE, CHLOROPLASTIC"/>
    <property type="match status" value="1"/>
</dbReference>
<comment type="cofactor">
    <cofactor evidence="1">
        <name>Fe(2+)</name>
        <dbReference type="ChEBI" id="CHEBI:29033"/>
    </cofactor>
</comment>
<dbReference type="SMART" id="SM01150">
    <property type="entry name" value="DUF1338"/>
    <property type="match status" value="1"/>
</dbReference>
<organism evidence="8 9">
    <name type="scientific">Marinomonas fungiae</name>
    <dbReference type="NCBI Taxonomy" id="1137284"/>
    <lineage>
        <taxon>Bacteria</taxon>
        <taxon>Pseudomonadati</taxon>
        <taxon>Pseudomonadota</taxon>
        <taxon>Gammaproteobacteria</taxon>
        <taxon>Oceanospirillales</taxon>
        <taxon>Oceanospirillaceae</taxon>
        <taxon>Marinomonas</taxon>
    </lineage>
</organism>
<dbReference type="CDD" id="cd16350">
    <property type="entry name" value="VOC_like"/>
    <property type="match status" value="1"/>
</dbReference>
<dbReference type="RefSeq" id="WP_055461654.1">
    <property type="nucleotide sequence ID" value="NZ_CYHG01000002.1"/>
</dbReference>
<keyword evidence="2" id="KW-0223">Dioxygenase</keyword>
<name>A0A0K6IHW6_9GAMM</name>
<dbReference type="Proteomes" id="UP000182769">
    <property type="component" value="Unassembled WGS sequence"/>
</dbReference>
<evidence type="ECO:0000313" key="9">
    <source>
        <dbReference type="Proteomes" id="UP000182769"/>
    </source>
</evidence>
<dbReference type="EMBL" id="CYHG01000002">
    <property type="protein sequence ID" value="CUB02678.1"/>
    <property type="molecule type" value="Genomic_DNA"/>
</dbReference>
<dbReference type="InterPro" id="IPR009770">
    <property type="entry name" value="HGLS"/>
</dbReference>
<dbReference type="PANTHER" id="PTHR31136">
    <property type="entry name" value="DUF1338 DOMAIN-CONTAINING PROTEIN"/>
    <property type="match status" value="1"/>
</dbReference>
<evidence type="ECO:0000313" key="8">
    <source>
        <dbReference type="EMBL" id="CUB02678.1"/>
    </source>
</evidence>
<dbReference type="OrthoDB" id="506370at2"/>
<sequence length="268" mass="30289">MQVDQFFAALWDSYTSVTPQAQRIQALFKQHGENVINDHIAFRTFANSPIALEKLEPILIDLGYQAYGAFRFESKHLKARCYKHQSQADAPKIFLSELLSDELPADCQAIINKLVEQIPDDVVQGPEIFWSKCLWQPIAEQDYLTLAQHSEYAAWLSTMGLQANHFTVSINHLTQTPSIQEVNQLLLDEGYTLNQTGGLIKGSPELYLEQSSTMADKIEFTFAEGETRVIPSCFYEFALRHKQPNGELFDSFIEGNADKIFDSTNSAA</sequence>
<evidence type="ECO:0000256" key="1">
    <source>
        <dbReference type="ARBA" id="ARBA00001954"/>
    </source>
</evidence>
<reference evidence="9" key="1">
    <citation type="submission" date="2015-08" db="EMBL/GenBank/DDBJ databases">
        <authorList>
            <person name="Varghese N."/>
        </authorList>
    </citation>
    <scope>NUCLEOTIDE SEQUENCE [LARGE SCALE GENOMIC DNA]</scope>
    <source>
        <strain evidence="9">JCM 18476</strain>
    </source>
</reference>
<comment type="similarity">
    <text evidence="5">Belongs to the 2-oxoadipate dioxygenase/decarboxylase family.</text>
</comment>
<keyword evidence="4" id="KW-0408">Iron</keyword>
<evidence type="ECO:0000256" key="5">
    <source>
        <dbReference type="ARBA" id="ARBA00035013"/>
    </source>
</evidence>
<dbReference type="Pfam" id="PF07063">
    <property type="entry name" value="HGLS"/>
    <property type="match status" value="2"/>
</dbReference>
<protein>
    <recommendedName>
        <fullName evidence="6">2-oxoadipate dioxygenase/decarboxylase</fullName>
        <ecNumber evidence="6">1.13.11.93</ecNumber>
    </recommendedName>
    <alternativeName>
        <fullName evidence="7">2-hydroxyglutarate synthase</fullName>
    </alternativeName>
</protein>
<evidence type="ECO:0000256" key="6">
    <source>
        <dbReference type="ARBA" id="ARBA00035023"/>
    </source>
</evidence>